<dbReference type="AlphaFoldDB" id="A0A9I9EF70"/>
<evidence type="ECO:0000313" key="1">
    <source>
        <dbReference type="EnsemblPlants" id="MELO3C032699.2.1"/>
    </source>
</evidence>
<sequence>MDAVHSVVSTNDVILNRSCEDMGVGASYKNECGFILGRLKLVKTDKIAKSQKVDFKARRSFETKKKLRTTKSSTVHALFVFCSIKLIARCISSDDLPDIMISIEDLFHDVFTTYADRKEEKNKTLTLTLIHPLPSPQPPVAVRSTSRLTALCTVCFRPVDRSTRPVRTPRHFALHHRSLPTCLRVVRLRQ</sequence>
<dbReference type="EnsemblPlants" id="MELO3C032699.2.1">
    <property type="protein sequence ID" value="MELO3C032699.2.1"/>
    <property type="gene ID" value="MELO3C032699.2"/>
</dbReference>
<reference evidence="1" key="1">
    <citation type="submission" date="2023-03" db="UniProtKB">
        <authorList>
            <consortium name="EnsemblPlants"/>
        </authorList>
    </citation>
    <scope>IDENTIFICATION</scope>
</reference>
<protein>
    <submittedName>
        <fullName evidence="1">Uncharacterized protein</fullName>
    </submittedName>
</protein>
<accession>A0A9I9EF70</accession>
<name>A0A9I9EF70_CUCME</name>
<proteinExistence type="predicted"/>
<dbReference type="Gramene" id="MELO3C032699.2.1">
    <property type="protein sequence ID" value="MELO3C032699.2.1"/>
    <property type="gene ID" value="MELO3C032699.2"/>
</dbReference>
<organism evidence="1">
    <name type="scientific">Cucumis melo</name>
    <name type="common">Muskmelon</name>
    <dbReference type="NCBI Taxonomy" id="3656"/>
    <lineage>
        <taxon>Eukaryota</taxon>
        <taxon>Viridiplantae</taxon>
        <taxon>Streptophyta</taxon>
        <taxon>Embryophyta</taxon>
        <taxon>Tracheophyta</taxon>
        <taxon>Spermatophyta</taxon>
        <taxon>Magnoliopsida</taxon>
        <taxon>eudicotyledons</taxon>
        <taxon>Gunneridae</taxon>
        <taxon>Pentapetalae</taxon>
        <taxon>rosids</taxon>
        <taxon>fabids</taxon>
        <taxon>Cucurbitales</taxon>
        <taxon>Cucurbitaceae</taxon>
        <taxon>Benincaseae</taxon>
        <taxon>Cucumis</taxon>
    </lineage>
</organism>